<sequence>MLGEVRDNVKDLKGEREGLKGEEVLSKLSKIDSFSDIRRHANRYVQGTRLPIFEEIERWLDDIGSPNRVMVISGNVGMGKFVISAVFCEKMLKAGRLSGCHFCQHNKARRRNPKVMIQSLAFQLCDSLPEYRKTLVKKLSRNLGVDINDMEVGDLFELLFEESLEGLDDPGSIHLLVIDGLDESEYQGRNELLNLIADYFRTLPRWTRIVVTTRPEMNISEKLQELNPIKLKPDDRENLKDIRLCFQENLEHILQSDCSETVLEKLVEKSEGVMLYTYYLTEFVKKNATRMSIAEVINSGLPSGVSSVYQDYFKRLQTDLQKEVGITEEQFFDFLNAIVAAREPLPVDFACKLFLSKEWSSADEQKVRDAMDCISALLLIEGECINFFHKSVKDWLTEKSTSRQKKFTVNERECQRVIAKLCTDELDSLKRKGIPRSGLKQTSRYALQHGVQHILERAENEIATNCQIMCLDIERDTESVYSFYHFPMMMRLSRYALAFQTCNASGFLSGDPFWCRGIPPGFVTFALVLNKELFIEASPSSDVIEMFRLNDARKGRGESSDEAEQGTDLGDLTEQRGENKDLMEQKAEFAGLPEEVELVDLDNPLETEDIQERKTDNDVLSGQRAEVVDPLEPRAKLDDLPEQRAEHGELDLLDDVERQGPLLEDIEKSVVVDDYFPRKVYFSIDGGSLYVVVGTTIQGINLRTGDIFTKRFKGEITPFFNFTGLVPVKRGVLFQRDRKSLELWNSELSVCIQGWPAFDAFDFVPLSEERIAIKALSFVSEKWKVTVLDTTSEKVVSIIGNFDGDPFWCTLALRFGGYPKFALVLNNGLFIEASPFSDEIDVSWLNDARKGRGESSDESEQGTDLGDLTEQRGENNDLTEQKAEFAGLPEEVELVDLDNPLEIDDIQERKTDNDVLSGRRTEVVDLLEPRAKLDDLPEQRAEHGGLVEHGAKLNNITEKRDELDDVVVQRTEFNDPPEKNIELLNSMEVGVKLVEPPVILEIDPSVLSENGADLYDFSEKNSIVPDQHELDDSDELLLHELDLLDDVERQGPLLEDIEKSDVVDHFFGKEVYFSIDGGSLYLVKARTILGINLRTGDIFTKRFKGERRPFGMPGFVFVPVKRGVLFKRDRKSLELWNSELSVCIQRWPTFDAAYDIVPLSEERLGIKGLSSFSQNLKVTVLDTTSGKIVSIIGNFDGTFLACNSKCEVLTYTDGDSMQLRCENRVLWETSLHPDLQHLVVSGIFSPTEEYFIISGKTDSYVFDVVSGKVISQLKDTNVDSTKFISNEDCIAGVRASYPSGHYFLRLYNVKSGDLLSEIVEERGVSSFAVCPCKRLVAVGLFCPEDYFEIIQVKLPGDNEKKSDKRSVETTIISRQKKDNDDNGIKIFYYPTTLRRVQITPKTSTNITRYLYSRESVRQVFSHRAGDELE</sequence>
<dbReference type="OrthoDB" id="5958466at2759"/>
<protein>
    <submittedName>
        <fullName evidence="4">Protein TANC1</fullName>
    </submittedName>
</protein>
<evidence type="ECO:0000259" key="3">
    <source>
        <dbReference type="Pfam" id="PF24883"/>
    </source>
</evidence>
<feature type="region of interest" description="Disordered" evidence="2">
    <location>
        <begin position="603"/>
        <end position="625"/>
    </location>
</feature>
<dbReference type="InterPro" id="IPR027417">
    <property type="entry name" value="P-loop_NTPase"/>
</dbReference>
<reference evidence="5" key="1">
    <citation type="journal article" date="2017" name="bioRxiv">
        <title>Comparative analysis of the genomes of Stylophora pistillata and Acropora digitifera provides evidence for extensive differences between species of corals.</title>
        <authorList>
            <person name="Voolstra C.R."/>
            <person name="Li Y."/>
            <person name="Liew Y.J."/>
            <person name="Baumgarten S."/>
            <person name="Zoccola D."/>
            <person name="Flot J.-F."/>
            <person name="Tambutte S."/>
            <person name="Allemand D."/>
            <person name="Aranda M."/>
        </authorList>
    </citation>
    <scope>NUCLEOTIDE SEQUENCE [LARGE SCALE GENOMIC DNA]</scope>
</reference>
<feature type="region of interest" description="Disordered" evidence="2">
    <location>
        <begin position="849"/>
        <end position="875"/>
    </location>
</feature>
<dbReference type="Gene3D" id="3.40.50.300">
    <property type="entry name" value="P-loop containing nucleotide triphosphate hydrolases"/>
    <property type="match status" value="1"/>
</dbReference>
<evidence type="ECO:0000256" key="1">
    <source>
        <dbReference type="ARBA" id="ARBA00022737"/>
    </source>
</evidence>
<dbReference type="InterPro" id="IPR056884">
    <property type="entry name" value="NPHP3-like_N"/>
</dbReference>
<dbReference type="Pfam" id="PF24883">
    <property type="entry name" value="NPHP3_N"/>
    <property type="match status" value="1"/>
</dbReference>
<feature type="region of interest" description="Disordered" evidence="2">
    <location>
        <begin position="554"/>
        <end position="577"/>
    </location>
</feature>
<proteinExistence type="predicted"/>
<dbReference type="SUPFAM" id="SSF50998">
    <property type="entry name" value="Quinoprotein alcohol dehydrogenase-like"/>
    <property type="match status" value="1"/>
</dbReference>
<keyword evidence="5" id="KW-1185">Reference proteome</keyword>
<feature type="domain" description="Nephrocystin 3-like N-terminal" evidence="3">
    <location>
        <begin position="54"/>
        <end position="214"/>
    </location>
</feature>
<dbReference type="EMBL" id="LSMT01000079">
    <property type="protein sequence ID" value="PFX28664.1"/>
    <property type="molecule type" value="Genomic_DNA"/>
</dbReference>
<dbReference type="InterPro" id="IPR011047">
    <property type="entry name" value="Quinoprotein_ADH-like_sf"/>
</dbReference>
<evidence type="ECO:0000256" key="2">
    <source>
        <dbReference type="SAM" id="MobiDB-lite"/>
    </source>
</evidence>
<dbReference type="PANTHER" id="PTHR10039">
    <property type="entry name" value="AMELOGENIN"/>
    <property type="match status" value="1"/>
</dbReference>
<evidence type="ECO:0000313" key="4">
    <source>
        <dbReference type="EMBL" id="PFX28664.1"/>
    </source>
</evidence>
<accession>A0A2B4SDA8</accession>
<comment type="caution">
    <text evidence="4">The sequence shown here is derived from an EMBL/GenBank/DDBJ whole genome shotgun (WGS) entry which is preliminary data.</text>
</comment>
<keyword evidence="1" id="KW-0677">Repeat</keyword>
<dbReference type="PANTHER" id="PTHR10039:SF17">
    <property type="entry name" value="FUNGAL STAND N-TERMINAL GOODBYE DOMAIN-CONTAINING PROTEIN-RELATED"/>
    <property type="match status" value="1"/>
</dbReference>
<evidence type="ECO:0000313" key="5">
    <source>
        <dbReference type="Proteomes" id="UP000225706"/>
    </source>
</evidence>
<name>A0A2B4SDA8_STYPI</name>
<dbReference type="Proteomes" id="UP000225706">
    <property type="component" value="Unassembled WGS sequence"/>
</dbReference>
<gene>
    <name evidence="4" type="primary">TANC1</name>
    <name evidence="4" type="ORF">AWC38_SpisGene6618</name>
</gene>
<organism evidence="4 5">
    <name type="scientific">Stylophora pistillata</name>
    <name type="common">Smooth cauliflower coral</name>
    <dbReference type="NCBI Taxonomy" id="50429"/>
    <lineage>
        <taxon>Eukaryota</taxon>
        <taxon>Metazoa</taxon>
        <taxon>Cnidaria</taxon>
        <taxon>Anthozoa</taxon>
        <taxon>Hexacorallia</taxon>
        <taxon>Scleractinia</taxon>
        <taxon>Astrocoeniina</taxon>
        <taxon>Pocilloporidae</taxon>
        <taxon>Stylophora</taxon>
    </lineage>
</organism>
<dbReference type="SUPFAM" id="SSF52540">
    <property type="entry name" value="P-loop containing nucleoside triphosphate hydrolases"/>
    <property type="match status" value="1"/>
</dbReference>